<organism evidence="1 2">
    <name type="scientific">Populus tomentosa</name>
    <name type="common">Chinese white poplar</name>
    <dbReference type="NCBI Taxonomy" id="118781"/>
    <lineage>
        <taxon>Eukaryota</taxon>
        <taxon>Viridiplantae</taxon>
        <taxon>Streptophyta</taxon>
        <taxon>Embryophyta</taxon>
        <taxon>Tracheophyta</taxon>
        <taxon>Spermatophyta</taxon>
        <taxon>Magnoliopsida</taxon>
        <taxon>eudicotyledons</taxon>
        <taxon>Gunneridae</taxon>
        <taxon>Pentapetalae</taxon>
        <taxon>rosids</taxon>
        <taxon>fabids</taxon>
        <taxon>Malpighiales</taxon>
        <taxon>Salicaceae</taxon>
        <taxon>Saliceae</taxon>
        <taxon>Populus</taxon>
    </lineage>
</organism>
<sequence>MNMNSVHASMLEHMRLPPILNQTADGDFQVTIAIKHQNVSAGNLPSRSKRILQSAVRSRRYLEERFKMPLQLYYCTVCVPTLLVNGIDLKVTEIYINSNAITVVPQLSSIVGGCGCMPFCDTEGEQLLRFLKFLLPATATILFSRSFYFTQNTEHRERAGIKISIKGSYRYIHAGCLEGFRARRRMWKLKLSEGNDPWLKSVNNHVGRQFWEFDPHLGTPEERAQVENYRNEFSKNRFLTKHSSDLLMRFQFARENPCEMKLPVAKVRSEEEMTKEVVDTTLRRSLRFYSTLQAEDGFWPGDYGGPMFLLPGLVGSSSSSTHLCKNLLLLLFSQRINSNTNRISNIN</sequence>
<name>A0A8X8CYY9_POPTO</name>
<dbReference type="InterPro" id="IPR018333">
    <property type="entry name" value="Squalene_cyclase"/>
</dbReference>
<keyword evidence="2" id="KW-1185">Reference proteome</keyword>
<dbReference type="PANTHER" id="PTHR11764">
    <property type="entry name" value="TERPENE CYCLASE/MUTASE FAMILY MEMBER"/>
    <property type="match status" value="1"/>
</dbReference>
<dbReference type="OrthoDB" id="21502at2759"/>
<proteinExistence type="predicted"/>
<dbReference type="EMBL" id="JAAWWB010000011">
    <property type="protein sequence ID" value="KAG6771502.1"/>
    <property type="molecule type" value="Genomic_DNA"/>
</dbReference>
<comment type="caution">
    <text evidence="1">The sequence shown here is derived from an EMBL/GenBank/DDBJ whole genome shotgun (WGS) entry which is preliminary data.</text>
</comment>
<evidence type="ECO:0008006" key="3">
    <source>
        <dbReference type="Google" id="ProtNLM"/>
    </source>
</evidence>
<dbReference type="PANTHER" id="PTHR11764:SF44">
    <property type="entry name" value="LANOSTEROL SYNTHASE"/>
    <property type="match status" value="1"/>
</dbReference>
<protein>
    <recommendedName>
        <fullName evidence="3">Cycloartenol synthase</fullName>
    </recommendedName>
</protein>
<dbReference type="Proteomes" id="UP000886885">
    <property type="component" value="Chromosome 6A"/>
</dbReference>
<accession>A0A8X8CYY9</accession>
<dbReference type="AlphaFoldDB" id="A0A8X8CYY9"/>
<dbReference type="GO" id="GO:0016104">
    <property type="term" value="P:triterpenoid biosynthetic process"/>
    <property type="evidence" value="ECO:0007669"/>
    <property type="project" value="InterPro"/>
</dbReference>
<gene>
    <name evidence="1" type="ORF">POTOM_022870</name>
</gene>
<evidence type="ECO:0000313" key="2">
    <source>
        <dbReference type="Proteomes" id="UP000886885"/>
    </source>
</evidence>
<evidence type="ECO:0000313" key="1">
    <source>
        <dbReference type="EMBL" id="KAG6771502.1"/>
    </source>
</evidence>
<dbReference type="GO" id="GO:0005811">
    <property type="term" value="C:lipid droplet"/>
    <property type="evidence" value="ECO:0007669"/>
    <property type="project" value="InterPro"/>
</dbReference>
<reference evidence="1" key="1">
    <citation type="journal article" date="2020" name="bioRxiv">
        <title>Hybrid origin of Populus tomentosa Carr. identified through genome sequencing and phylogenomic analysis.</title>
        <authorList>
            <person name="An X."/>
            <person name="Gao K."/>
            <person name="Chen Z."/>
            <person name="Li J."/>
            <person name="Yang X."/>
            <person name="Yang X."/>
            <person name="Zhou J."/>
            <person name="Guo T."/>
            <person name="Zhao T."/>
            <person name="Huang S."/>
            <person name="Miao D."/>
            <person name="Khan W.U."/>
            <person name="Rao P."/>
            <person name="Ye M."/>
            <person name="Lei B."/>
            <person name="Liao W."/>
            <person name="Wang J."/>
            <person name="Ji L."/>
            <person name="Li Y."/>
            <person name="Guo B."/>
            <person name="Mustafa N.S."/>
            <person name="Li S."/>
            <person name="Yun Q."/>
            <person name="Keller S.R."/>
            <person name="Mao J."/>
            <person name="Zhang R."/>
            <person name="Strauss S.H."/>
        </authorList>
    </citation>
    <scope>NUCLEOTIDE SEQUENCE</scope>
    <source>
        <strain evidence="1">GM15</strain>
        <tissue evidence="1">Leaf</tissue>
    </source>
</reference>
<dbReference type="GO" id="GO:0016866">
    <property type="term" value="F:intramolecular transferase activity"/>
    <property type="evidence" value="ECO:0007669"/>
    <property type="project" value="InterPro"/>
</dbReference>